<dbReference type="InterPro" id="IPR007692">
    <property type="entry name" value="DNA_helicase_DnaB"/>
</dbReference>
<dbReference type="AlphaFoldDB" id="A0A7W8LL83"/>
<dbReference type="GO" id="GO:0043139">
    <property type="term" value="F:5'-3' DNA helicase activity"/>
    <property type="evidence" value="ECO:0007669"/>
    <property type="project" value="UniProtKB-EC"/>
</dbReference>
<keyword evidence="2 13" id="KW-0639">Primosome</keyword>
<organism evidence="15 16">
    <name type="scientific">Treponema ruminis</name>
    <dbReference type="NCBI Taxonomy" id="744515"/>
    <lineage>
        <taxon>Bacteria</taxon>
        <taxon>Pseudomonadati</taxon>
        <taxon>Spirochaetota</taxon>
        <taxon>Spirochaetia</taxon>
        <taxon>Spirochaetales</taxon>
        <taxon>Treponemataceae</taxon>
        <taxon>Treponema</taxon>
    </lineage>
</organism>
<comment type="function">
    <text evidence="10 13">The main replicative DNA helicase, it participates in initiation and elongation during chromosome replication. Travels ahead of the DNA replisome, separating dsDNA into templates for DNA synthesis. A processive ATP-dependent 5'-3' DNA helicase it has DNA-dependent ATPase activity.</text>
</comment>
<keyword evidence="8 13" id="KW-0238">DNA-binding</keyword>
<keyword evidence="7 13" id="KW-0067">ATP-binding</keyword>
<evidence type="ECO:0000256" key="13">
    <source>
        <dbReference type="RuleBase" id="RU362085"/>
    </source>
</evidence>
<evidence type="ECO:0000259" key="14">
    <source>
        <dbReference type="PROSITE" id="PS51199"/>
    </source>
</evidence>
<dbReference type="EMBL" id="JACHFQ010000002">
    <property type="protein sequence ID" value="MBB5225227.1"/>
    <property type="molecule type" value="Genomic_DNA"/>
</dbReference>
<dbReference type="Gene3D" id="3.40.50.300">
    <property type="entry name" value="P-loop containing nucleotide triphosphate hydrolases"/>
    <property type="match status" value="1"/>
</dbReference>
<proteinExistence type="inferred from homology"/>
<dbReference type="GO" id="GO:0005829">
    <property type="term" value="C:cytosol"/>
    <property type="evidence" value="ECO:0007669"/>
    <property type="project" value="TreeGrafter"/>
</dbReference>
<dbReference type="SUPFAM" id="SSF48024">
    <property type="entry name" value="N-terminal domain of DnaB helicase"/>
    <property type="match status" value="1"/>
</dbReference>
<dbReference type="CDD" id="cd00984">
    <property type="entry name" value="DnaB_C"/>
    <property type="match status" value="1"/>
</dbReference>
<reference evidence="15 16" key="1">
    <citation type="submission" date="2020-08" db="EMBL/GenBank/DDBJ databases">
        <title>Genomic Encyclopedia of Type Strains, Phase IV (KMG-IV): sequencing the most valuable type-strain genomes for metagenomic binning, comparative biology and taxonomic classification.</title>
        <authorList>
            <person name="Goeker M."/>
        </authorList>
    </citation>
    <scope>NUCLEOTIDE SEQUENCE [LARGE SCALE GENOMIC DNA]</scope>
    <source>
        <strain evidence="15 16">DSM 103462</strain>
    </source>
</reference>
<evidence type="ECO:0000256" key="11">
    <source>
        <dbReference type="ARBA" id="ARBA00048954"/>
    </source>
</evidence>
<accession>A0A7W8LL83</accession>
<evidence type="ECO:0000256" key="9">
    <source>
        <dbReference type="ARBA" id="ARBA00023235"/>
    </source>
</evidence>
<protein>
    <recommendedName>
        <fullName evidence="12 13">Replicative DNA helicase</fullName>
        <ecNumber evidence="12 13">5.6.2.3</ecNumber>
    </recommendedName>
</protein>
<dbReference type="SMART" id="SM00382">
    <property type="entry name" value="AAA"/>
    <property type="match status" value="1"/>
</dbReference>
<dbReference type="InterPro" id="IPR027417">
    <property type="entry name" value="P-loop_NTPase"/>
</dbReference>
<sequence>MDSVLKDTVPPHNDEAERATLGAMLLNWGSVSSIATLLRAEHFYSQQNQVIFRAMMRLFSKGETCDTLSLVEELSKTGQLEQSGGAAYIASLTDVVPTAANIEYYAKIVFERATRRSLIDVSQQIKASAFDETRDSKLILEEAEKKIFDLADNEQTTVVHSMGDIVPLTVDMIEKNYKSKNTFTGVPSGFSKLDTMTSGFQKAELIIIGARPSMGKTALALNMMEHIAVTKKIPCGFFSLEMSHVQIGQRLLSQNARIAGTKLRTGMLKLDDFQKLNDAAGRCYDAPLYIVDTPNMQLIDLRAMARRMRTNQKVEVIFIDYIGLIATENSAAPVYEQVSEISKSLKSLARELNIPIVALCQVSRDAEGNEPSLNQLRGSGSIEQDADVVMFIHRERKKQEDGEAEPVQDAKIIVAKQRNGPIGDVPLLFLSSITRFENKANEDE</sequence>
<evidence type="ECO:0000256" key="5">
    <source>
        <dbReference type="ARBA" id="ARBA00022801"/>
    </source>
</evidence>
<dbReference type="InterPro" id="IPR036185">
    <property type="entry name" value="DNA_heli_DnaB-like_N_sf"/>
</dbReference>
<evidence type="ECO:0000256" key="6">
    <source>
        <dbReference type="ARBA" id="ARBA00022806"/>
    </source>
</evidence>
<dbReference type="GO" id="GO:0006269">
    <property type="term" value="P:DNA replication, synthesis of primer"/>
    <property type="evidence" value="ECO:0007669"/>
    <property type="project" value="UniProtKB-UniRule"/>
</dbReference>
<dbReference type="RefSeq" id="WP_184657304.1">
    <property type="nucleotide sequence ID" value="NZ_CP031518.1"/>
</dbReference>
<dbReference type="InterPro" id="IPR016136">
    <property type="entry name" value="DNA_helicase_N/primase_C"/>
</dbReference>
<evidence type="ECO:0000256" key="8">
    <source>
        <dbReference type="ARBA" id="ARBA00023125"/>
    </source>
</evidence>
<dbReference type="SUPFAM" id="SSF52540">
    <property type="entry name" value="P-loop containing nucleoside triphosphate hydrolases"/>
    <property type="match status" value="1"/>
</dbReference>
<dbReference type="GO" id="GO:0003677">
    <property type="term" value="F:DNA binding"/>
    <property type="evidence" value="ECO:0007669"/>
    <property type="project" value="UniProtKB-UniRule"/>
</dbReference>
<keyword evidence="5 13" id="KW-0378">Hydrolase</keyword>
<dbReference type="InterPro" id="IPR007694">
    <property type="entry name" value="DNA_helicase_DnaB-like_C"/>
</dbReference>
<evidence type="ECO:0000256" key="1">
    <source>
        <dbReference type="ARBA" id="ARBA00008428"/>
    </source>
</evidence>
<dbReference type="GO" id="GO:1990077">
    <property type="term" value="C:primosome complex"/>
    <property type="evidence" value="ECO:0007669"/>
    <property type="project" value="UniProtKB-UniRule"/>
</dbReference>
<evidence type="ECO:0000256" key="3">
    <source>
        <dbReference type="ARBA" id="ARBA00022705"/>
    </source>
</evidence>
<feature type="domain" description="SF4 helicase" evidence="14">
    <location>
        <begin position="179"/>
        <end position="443"/>
    </location>
</feature>
<dbReference type="Proteomes" id="UP000518887">
    <property type="component" value="Unassembled WGS sequence"/>
</dbReference>
<name>A0A7W8LL83_9SPIR</name>
<evidence type="ECO:0000256" key="7">
    <source>
        <dbReference type="ARBA" id="ARBA00022840"/>
    </source>
</evidence>
<gene>
    <name evidence="15" type="ORF">HNP76_000571</name>
</gene>
<dbReference type="GO" id="GO:0005524">
    <property type="term" value="F:ATP binding"/>
    <property type="evidence" value="ECO:0007669"/>
    <property type="project" value="UniProtKB-UniRule"/>
</dbReference>
<comment type="similarity">
    <text evidence="1 13">Belongs to the helicase family. DnaB subfamily.</text>
</comment>
<evidence type="ECO:0000256" key="12">
    <source>
        <dbReference type="NCBIfam" id="TIGR00665"/>
    </source>
</evidence>
<evidence type="ECO:0000313" key="16">
    <source>
        <dbReference type="Proteomes" id="UP000518887"/>
    </source>
</evidence>
<evidence type="ECO:0000256" key="10">
    <source>
        <dbReference type="ARBA" id="ARBA00044932"/>
    </source>
</evidence>
<dbReference type="PROSITE" id="PS51199">
    <property type="entry name" value="SF4_HELICASE"/>
    <property type="match status" value="1"/>
</dbReference>
<comment type="caution">
    <text evidence="15">The sequence shown here is derived from an EMBL/GenBank/DDBJ whole genome shotgun (WGS) entry which is preliminary data.</text>
</comment>
<evidence type="ECO:0000256" key="4">
    <source>
        <dbReference type="ARBA" id="ARBA00022741"/>
    </source>
</evidence>
<evidence type="ECO:0000313" key="15">
    <source>
        <dbReference type="EMBL" id="MBB5225227.1"/>
    </source>
</evidence>
<keyword evidence="6 13" id="KW-0347">Helicase</keyword>
<dbReference type="PANTHER" id="PTHR30153">
    <property type="entry name" value="REPLICATIVE DNA HELICASE DNAB"/>
    <property type="match status" value="1"/>
</dbReference>
<keyword evidence="9" id="KW-0413">Isomerase</keyword>
<dbReference type="FunFam" id="1.10.860.10:FF:000001">
    <property type="entry name" value="Replicative DNA helicase"/>
    <property type="match status" value="1"/>
</dbReference>
<dbReference type="Pfam" id="PF00772">
    <property type="entry name" value="DnaB"/>
    <property type="match status" value="1"/>
</dbReference>
<dbReference type="PANTHER" id="PTHR30153:SF2">
    <property type="entry name" value="REPLICATIVE DNA HELICASE"/>
    <property type="match status" value="1"/>
</dbReference>
<keyword evidence="3 13" id="KW-0235">DNA replication</keyword>
<dbReference type="InterPro" id="IPR007693">
    <property type="entry name" value="DNA_helicase_DnaB-like_N"/>
</dbReference>
<dbReference type="Pfam" id="PF03796">
    <property type="entry name" value="DnaB_C"/>
    <property type="match status" value="1"/>
</dbReference>
<keyword evidence="4 13" id="KW-0547">Nucleotide-binding</keyword>
<evidence type="ECO:0000256" key="2">
    <source>
        <dbReference type="ARBA" id="ARBA00022515"/>
    </source>
</evidence>
<dbReference type="EC" id="5.6.2.3" evidence="12 13"/>
<comment type="catalytic activity">
    <reaction evidence="11 13">
        <text>ATP + H2O = ADP + phosphate + H(+)</text>
        <dbReference type="Rhea" id="RHEA:13065"/>
        <dbReference type="ChEBI" id="CHEBI:15377"/>
        <dbReference type="ChEBI" id="CHEBI:15378"/>
        <dbReference type="ChEBI" id="CHEBI:30616"/>
        <dbReference type="ChEBI" id="CHEBI:43474"/>
        <dbReference type="ChEBI" id="CHEBI:456216"/>
        <dbReference type="EC" id="5.6.2.3"/>
    </reaction>
</comment>
<keyword evidence="16" id="KW-1185">Reference proteome</keyword>
<dbReference type="Gene3D" id="1.10.860.10">
    <property type="entry name" value="DNAb Helicase, Chain A"/>
    <property type="match status" value="1"/>
</dbReference>
<dbReference type="InterPro" id="IPR003593">
    <property type="entry name" value="AAA+_ATPase"/>
</dbReference>
<dbReference type="NCBIfam" id="TIGR00665">
    <property type="entry name" value="DnaB"/>
    <property type="match status" value="1"/>
</dbReference>
<dbReference type="GO" id="GO:0016787">
    <property type="term" value="F:hydrolase activity"/>
    <property type="evidence" value="ECO:0007669"/>
    <property type="project" value="UniProtKB-KW"/>
</dbReference>